<dbReference type="SUPFAM" id="SSF51445">
    <property type="entry name" value="(Trans)glycosidases"/>
    <property type="match status" value="1"/>
</dbReference>
<dbReference type="SUPFAM" id="SSF49785">
    <property type="entry name" value="Galactose-binding domain-like"/>
    <property type="match status" value="2"/>
</dbReference>
<dbReference type="FunFam" id="2.102.20.10:FF:000001">
    <property type="entry name" value="Beta-galactosidase A"/>
    <property type="match status" value="1"/>
</dbReference>
<dbReference type="InterPro" id="IPR017853">
    <property type="entry name" value="GH"/>
</dbReference>
<dbReference type="EMBL" id="KQ964265">
    <property type="protein sequence ID" value="KXJ86923.1"/>
    <property type="molecule type" value="Genomic_DNA"/>
</dbReference>
<evidence type="ECO:0000256" key="3">
    <source>
        <dbReference type="ARBA" id="ARBA00012756"/>
    </source>
</evidence>
<keyword evidence="6" id="KW-0325">Glycoprotein</keyword>
<dbReference type="InterPro" id="IPR001944">
    <property type="entry name" value="Glycoside_Hdrlase_35"/>
</dbReference>
<keyword evidence="5" id="KW-0378">Hydrolase</keyword>
<name>A0A136IPS4_9PEZI</name>
<dbReference type="Gene3D" id="2.102.20.10">
    <property type="entry name" value="Beta-galactosidase, domain 2"/>
    <property type="match status" value="1"/>
</dbReference>
<dbReference type="FunFam" id="3.20.20.80:FF:000040">
    <property type="entry name" value="Beta-galactosidase A"/>
    <property type="match status" value="1"/>
</dbReference>
<evidence type="ECO:0000256" key="9">
    <source>
        <dbReference type="SAM" id="SignalP"/>
    </source>
</evidence>
<dbReference type="Pfam" id="PF13363">
    <property type="entry name" value="BetaGal_dom3"/>
    <property type="match status" value="1"/>
</dbReference>
<evidence type="ECO:0000256" key="5">
    <source>
        <dbReference type="ARBA" id="ARBA00022801"/>
    </source>
</evidence>
<feature type="domain" description="Beta-galactosidase" evidence="10">
    <location>
        <begin position="393"/>
        <end position="578"/>
    </location>
</feature>
<evidence type="ECO:0000256" key="8">
    <source>
        <dbReference type="RuleBase" id="RU003679"/>
    </source>
</evidence>
<dbReference type="Proteomes" id="UP000070501">
    <property type="component" value="Unassembled WGS sequence"/>
</dbReference>
<dbReference type="Gene3D" id="2.60.390.10">
    <property type="entry name" value="Beta-galactosidase, domain 3"/>
    <property type="match status" value="1"/>
</dbReference>
<evidence type="ECO:0000313" key="12">
    <source>
        <dbReference type="Proteomes" id="UP000070501"/>
    </source>
</evidence>
<dbReference type="InterPro" id="IPR025972">
    <property type="entry name" value="BetaGal_dom3"/>
</dbReference>
<dbReference type="InterPro" id="IPR018954">
    <property type="entry name" value="Betagal_dom2"/>
</dbReference>
<dbReference type="AlphaFoldDB" id="A0A136IPS4"/>
<evidence type="ECO:0000313" key="11">
    <source>
        <dbReference type="EMBL" id="KXJ86923.1"/>
    </source>
</evidence>
<dbReference type="GO" id="GO:0005975">
    <property type="term" value="P:carbohydrate metabolic process"/>
    <property type="evidence" value="ECO:0007669"/>
    <property type="project" value="InterPro"/>
</dbReference>
<accession>A0A136IPS4</accession>
<proteinExistence type="inferred from homology"/>
<evidence type="ECO:0000256" key="2">
    <source>
        <dbReference type="ARBA" id="ARBA00009809"/>
    </source>
</evidence>
<feature type="chain" id="PRO_5007292930" description="beta-galactosidase" evidence="9">
    <location>
        <begin position="20"/>
        <end position="1055"/>
    </location>
</feature>
<dbReference type="Pfam" id="PF01301">
    <property type="entry name" value="Glyco_hydro_35"/>
    <property type="match status" value="1"/>
</dbReference>
<dbReference type="InParanoid" id="A0A136IPS4"/>
<evidence type="ECO:0000256" key="4">
    <source>
        <dbReference type="ARBA" id="ARBA00022729"/>
    </source>
</evidence>
<evidence type="ECO:0000256" key="6">
    <source>
        <dbReference type="ARBA" id="ARBA00023180"/>
    </source>
</evidence>
<sequence>MVLIAKCLALFGLAASVVAQDDPSIEWPVHDNNITDLVQWDHHSFFVNGQRLFVFSGEFHYFRIPVPELWRDLLEKVKAAGFNAFSIYNSWGYHAPVPGTLDFTHGAHNFTPIMTLAKELGMYMIIRPGPYINAEANGGGFPLWLTTGEYGKTLRDNDPRYTAAWLPYMTEIARVIRPHLVTNGGNVILYQLENELNGQWKNIARKELNPVVAEYMQKLYDNARESGIDVPLTHNAPNMNGYSWSRDFSSEMGNMDVVGLDSYPSCWSCNLSECTGTNGAYVPYSLTLPRRSQPNFMPEFQGGSYNPWGGPRGGCPSDIGPDFANMFYRNLIYQRVSAISLYMLYGGTNWGYHGAPIVATSYDYSSPISENRRIWDKYYETKLLTQFTRVAHDLPYTNRLGNNTSYTTNPAITTAELRNPDTGAAFYVVMHADSPSSTRETFQLKAKTSAGELTIPQHGTSITINGHQAKILPTDFTFGTKTLLYSTAEVLTYAVLDGKEVLALWVPAGESGEFVIKGVDGAKVLTSTDDGCAEVEVSTGGEHGVAVSFTQKRAGMTLLGLPDGSRVVLLDREFAYRFWSPSLSSDPQSPPKDNILVQGPYLLRSASIDGQTLALKGDLANATTIRVFAPETVEKVSWNGKDVVIESREHGVLVGKLAGIPAKFELPSLTGWKTADGLPEIGKSYDASSRAWIVANKSTSTNPTPPAPNNPVLYVDEYGIHAGTHIFRATFPTTTTNSSVDAATGIFLSLSGGTAFGYSAWLNGAYIGSWHGLSYIDTQNITLSFANATLAAATADGGAENVLTILMDNMGHDQRSAALNPRGILNATLITGASGREQQQQQRFTSWKIAGTAGSDTRQVLDPVRGFLAEGGLYGERVGAHLPGFPDQDWQPLLGDAAAGSTGGGGVSSLRVEGAGVRIFRTQVPALAVPRGLDVSVSFRLTAPDAAKGRLRALLFVNGYQYGRFIPHVGNQIDFPVPPGVLDYSTSSTGGEYPTGGGGGAGGNTIAVMVWSMDTAGAQVDVEWSVDYVHETSFDMAFEAGELRPGWDESRLAYT</sequence>
<evidence type="ECO:0000259" key="10">
    <source>
        <dbReference type="SMART" id="SM01029"/>
    </source>
</evidence>
<dbReference type="PANTHER" id="PTHR23421">
    <property type="entry name" value="BETA-GALACTOSIDASE RELATED"/>
    <property type="match status" value="1"/>
</dbReference>
<dbReference type="SMART" id="SM01029">
    <property type="entry name" value="BetaGal_dom2"/>
    <property type="match status" value="1"/>
</dbReference>
<feature type="signal peptide" evidence="9">
    <location>
        <begin position="1"/>
        <end position="19"/>
    </location>
</feature>
<comment type="similarity">
    <text evidence="2 8">Belongs to the glycosyl hydrolase 35 family.</text>
</comment>
<keyword evidence="7" id="KW-0326">Glycosidase</keyword>
<dbReference type="STRING" id="196109.A0A136IPS4"/>
<dbReference type="Gene3D" id="2.60.120.260">
    <property type="entry name" value="Galactose-binding domain-like"/>
    <property type="match status" value="2"/>
</dbReference>
<dbReference type="Gene3D" id="3.20.20.80">
    <property type="entry name" value="Glycosidases"/>
    <property type="match status" value="1"/>
</dbReference>
<keyword evidence="12" id="KW-1185">Reference proteome</keyword>
<dbReference type="Pfam" id="PF10435">
    <property type="entry name" value="BetaGal_dom2"/>
    <property type="match status" value="1"/>
</dbReference>
<evidence type="ECO:0000256" key="1">
    <source>
        <dbReference type="ARBA" id="ARBA00001412"/>
    </source>
</evidence>
<dbReference type="InterPro" id="IPR025300">
    <property type="entry name" value="BetaGal_jelly_roll_dom"/>
</dbReference>
<comment type="catalytic activity">
    <reaction evidence="1">
        <text>Hydrolysis of terminal non-reducing beta-D-galactose residues in beta-D-galactosides.</text>
        <dbReference type="EC" id="3.2.1.23"/>
    </reaction>
</comment>
<dbReference type="OrthoDB" id="1657402at2759"/>
<dbReference type="EC" id="3.2.1.23" evidence="3"/>
<dbReference type="SUPFAM" id="SSF117100">
    <property type="entry name" value="Beta-galactosidase LacA, domain 3"/>
    <property type="match status" value="1"/>
</dbReference>
<gene>
    <name evidence="11" type="ORF">Micbo1qcDRAFT_190416</name>
</gene>
<reference evidence="12" key="1">
    <citation type="submission" date="2016-02" db="EMBL/GenBank/DDBJ databases">
        <title>Draft genome sequence of Microdochium bolleyi, a fungal endophyte of beachgrass.</title>
        <authorList>
            <consortium name="DOE Joint Genome Institute"/>
            <person name="David A.S."/>
            <person name="May G."/>
            <person name="Haridas S."/>
            <person name="Lim J."/>
            <person name="Wang M."/>
            <person name="Labutti K."/>
            <person name="Lipzen A."/>
            <person name="Barry K."/>
            <person name="Grigoriev I.V."/>
        </authorList>
    </citation>
    <scope>NUCLEOTIDE SEQUENCE [LARGE SCALE GENOMIC DNA]</scope>
    <source>
        <strain evidence="12">J235TASD1</strain>
    </source>
</reference>
<dbReference type="InterPro" id="IPR008979">
    <property type="entry name" value="Galactose-bd-like_sf"/>
</dbReference>
<dbReference type="PRINTS" id="PR00742">
    <property type="entry name" value="GLHYDRLASE35"/>
</dbReference>
<dbReference type="InterPro" id="IPR031330">
    <property type="entry name" value="Gly_Hdrlase_35_cat"/>
</dbReference>
<dbReference type="GO" id="GO:0004565">
    <property type="term" value="F:beta-galactosidase activity"/>
    <property type="evidence" value="ECO:0007669"/>
    <property type="project" value="UniProtKB-EC"/>
</dbReference>
<organism evidence="11 12">
    <name type="scientific">Microdochium bolleyi</name>
    <dbReference type="NCBI Taxonomy" id="196109"/>
    <lineage>
        <taxon>Eukaryota</taxon>
        <taxon>Fungi</taxon>
        <taxon>Dikarya</taxon>
        <taxon>Ascomycota</taxon>
        <taxon>Pezizomycotina</taxon>
        <taxon>Sordariomycetes</taxon>
        <taxon>Xylariomycetidae</taxon>
        <taxon>Xylariales</taxon>
        <taxon>Microdochiaceae</taxon>
        <taxon>Microdochium</taxon>
    </lineage>
</organism>
<evidence type="ECO:0000256" key="7">
    <source>
        <dbReference type="ARBA" id="ARBA00023295"/>
    </source>
</evidence>
<dbReference type="Pfam" id="PF13364">
    <property type="entry name" value="BetaGal_ABD2"/>
    <property type="match status" value="2"/>
</dbReference>
<dbReference type="SUPFAM" id="SSF51011">
    <property type="entry name" value="Glycosyl hydrolase domain"/>
    <property type="match status" value="1"/>
</dbReference>
<dbReference type="InterPro" id="IPR036833">
    <property type="entry name" value="BetaGal_dom3_sf"/>
</dbReference>
<dbReference type="InterPro" id="IPR037110">
    <property type="entry name" value="Betagal_dom2_sf"/>
</dbReference>
<keyword evidence="4 9" id="KW-0732">Signal</keyword>
<protein>
    <recommendedName>
        <fullName evidence="3">beta-galactosidase</fullName>
        <ecNumber evidence="3">3.2.1.23</ecNumber>
    </recommendedName>
</protein>